<dbReference type="GO" id="GO:0035861">
    <property type="term" value="C:site of double-strand break"/>
    <property type="evidence" value="ECO:0007669"/>
    <property type="project" value="TreeGrafter"/>
</dbReference>
<dbReference type="AlphaFoldDB" id="A0A1B0A7B3"/>
<dbReference type="GO" id="GO:0003697">
    <property type="term" value="F:single-stranded DNA binding"/>
    <property type="evidence" value="ECO:0007669"/>
    <property type="project" value="TreeGrafter"/>
</dbReference>
<dbReference type="VEuPathDB" id="VectorBase:GPAI036516"/>
<feature type="domain" description="Mos1 transposase HTH" evidence="1">
    <location>
        <begin position="7"/>
        <end position="53"/>
    </location>
</feature>
<sequence>MRVDNRTRIRHIMLYHFEKRWKAAQSFRELYDLFGEGTIGEIQYREWVDRFKSADSSLADKPRRGRPSDFDKQALLVAVEGDENLTTRFLTDTFNVDHSTKVLK</sequence>
<dbReference type="GO" id="GO:0000014">
    <property type="term" value="F:single-stranded DNA endodeoxyribonuclease activity"/>
    <property type="evidence" value="ECO:0007669"/>
    <property type="project" value="TreeGrafter"/>
</dbReference>
<dbReference type="GO" id="GO:0000729">
    <property type="term" value="P:DNA double-strand break processing"/>
    <property type="evidence" value="ECO:0007669"/>
    <property type="project" value="TreeGrafter"/>
</dbReference>
<dbReference type="GO" id="GO:0005634">
    <property type="term" value="C:nucleus"/>
    <property type="evidence" value="ECO:0007669"/>
    <property type="project" value="TreeGrafter"/>
</dbReference>
<dbReference type="GO" id="GO:0000793">
    <property type="term" value="C:condensed chromosome"/>
    <property type="evidence" value="ECO:0007669"/>
    <property type="project" value="TreeGrafter"/>
</dbReference>
<dbReference type="GO" id="GO:0044774">
    <property type="term" value="P:mitotic DNA integrity checkpoint signaling"/>
    <property type="evidence" value="ECO:0007669"/>
    <property type="project" value="TreeGrafter"/>
</dbReference>
<accession>A0A1B0A7B3</accession>
<keyword evidence="3" id="KW-1185">Reference proteome</keyword>
<reference evidence="3" key="1">
    <citation type="submission" date="2014-03" db="EMBL/GenBank/DDBJ databases">
        <authorList>
            <person name="Aksoy S."/>
            <person name="Warren W."/>
            <person name="Wilson R.K."/>
        </authorList>
    </citation>
    <scope>NUCLEOTIDE SEQUENCE [LARGE SCALE GENOMIC DNA]</scope>
    <source>
        <strain evidence="3">IAEA</strain>
    </source>
</reference>
<dbReference type="PANTHER" id="PTHR46060">
    <property type="entry name" value="MARINER MOS1 TRANSPOSASE-LIKE PROTEIN"/>
    <property type="match status" value="1"/>
</dbReference>
<dbReference type="STRING" id="7398.A0A1B0A7B3"/>
<dbReference type="GO" id="GO:0031297">
    <property type="term" value="P:replication fork processing"/>
    <property type="evidence" value="ECO:0007669"/>
    <property type="project" value="TreeGrafter"/>
</dbReference>
<evidence type="ECO:0000313" key="3">
    <source>
        <dbReference type="Proteomes" id="UP000092445"/>
    </source>
</evidence>
<evidence type="ECO:0000313" key="2">
    <source>
        <dbReference type="EnsemblMetazoa" id="GPAI036516-PA"/>
    </source>
</evidence>
<protein>
    <submittedName>
        <fullName evidence="2">HTH_48 domain-containing protein</fullName>
    </submittedName>
</protein>
<dbReference type="GO" id="GO:0003690">
    <property type="term" value="F:double-stranded DNA binding"/>
    <property type="evidence" value="ECO:0007669"/>
    <property type="project" value="TreeGrafter"/>
</dbReference>
<dbReference type="GO" id="GO:0044547">
    <property type="term" value="F:DNA topoisomerase binding"/>
    <property type="evidence" value="ECO:0007669"/>
    <property type="project" value="TreeGrafter"/>
</dbReference>
<dbReference type="GO" id="GO:0006303">
    <property type="term" value="P:double-strand break repair via nonhomologous end joining"/>
    <property type="evidence" value="ECO:0007669"/>
    <property type="project" value="TreeGrafter"/>
</dbReference>
<organism evidence="2 3">
    <name type="scientific">Glossina pallidipes</name>
    <name type="common">Tsetse fly</name>
    <dbReference type="NCBI Taxonomy" id="7398"/>
    <lineage>
        <taxon>Eukaryota</taxon>
        <taxon>Metazoa</taxon>
        <taxon>Ecdysozoa</taxon>
        <taxon>Arthropoda</taxon>
        <taxon>Hexapoda</taxon>
        <taxon>Insecta</taxon>
        <taxon>Pterygota</taxon>
        <taxon>Neoptera</taxon>
        <taxon>Endopterygota</taxon>
        <taxon>Diptera</taxon>
        <taxon>Brachycera</taxon>
        <taxon>Muscomorpha</taxon>
        <taxon>Hippoboscoidea</taxon>
        <taxon>Glossinidae</taxon>
        <taxon>Glossina</taxon>
    </lineage>
</organism>
<dbReference type="InterPro" id="IPR052709">
    <property type="entry name" value="Transposase-MT_Hybrid"/>
</dbReference>
<dbReference type="GO" id="GO:0015074">
    <property type="term" value="P:DNA integration"/>
    <property type="evidence" value="ECO:0007669"/>
    <property type="project" value="TreeGrafter"/>
</dbReference>
<evidence type="ECO:0000259" key="1">
    <source>
        <dbReference type="Pfam" id="PF17906"/>
    </source>
</evidence>
<dbReference type="GO" id="GO:0046975">
    <property type="term" value="F:histone H3K36 methyltransferase activity"/>
    <property type="evidence" value="ECO:0007669"/>
    <property type="project" value="TreeGrafter"/>
</dbReference>
<dbReference type="Pfam" id="PF17906">
    <property type="entry name" value="HTH_48"/>
    <property type="match status" value="1"/>
</dbReference>
<dbReference type="GO" id="GO:0042800">
    <property type="term" value="F:histone H3K4 methyltransferase activity"/>
    <property type="evidence" value="ECO:0007669"/>
    <property type="project" value="TreeGrafter"/>
</dbReference>
<name>A0A1B0A7B3_GLOPL</name>
<dbReference type="Proteomes" id="UP000092445">
    <property type="component" value="Unassembled WGS sequence"/>
</dbReference>
<dbReference type="Gene3D" id="1.10.10.1450">
    <property type="match status" value="1"/>
</dbReference>
<dbReference type="InterPro" id="IPR041426">
    <property type="entry name" value="Mos1_HTH"/>
</dbReference>
<proteinExistence type="predicted"/>
<reference evidence="2" key="2">
    <citation type="submission" date="2020-05" db="UniProtKB">
        <authorList>
            <consortium name="EnsemblMetazoa"/>
        </authorList>
    </citation>
    <scope>IDENTIFICATION</scope>
    <source>
        <strain evidence="2">IAEA</strain>
    </source>
</reference>
<dbReference type="PANTHER" id="PTHR46060:SF2">
    <property type="entry name" value="HISTONE-LYSINE N-METHYLTRANSFERASE SETMAR"/>
    <property type="match status" value="1"/>
</dbReference>
<dbReference type="EnsemblMetazoa" id="GPAI036516-RA">
    <property type="protein sequence ID" value="GPAI036516-PA"/>
    <property type="gene ID" value="GPAI036516"/>
</dbReference>